<protein>
    <recommendedName>
        <fullName evidence="2">SAP domain-containing protein</fullName>
    </recommendedName>
</protein>
<sequence length="175" mass="18211">MAACRQGLVSGVQLDPPQGLELHQLWLVHYGITIPETLGYCIRVRFDEDPDAPDFPYPASCVWAPPGLSPTSGPTSMQTATRIAAGGQTAAAGGQTAAAGEGQPPARKRTKVDDLEASAVEAKVVEKQAAGKLADLSIPELKCWLKARKLPLGGKKADLVQRVTGHLAPAAAAPA</sequence>
<feature type="compositionally biased region" description="Low complexity" evidence="1">
    <location>
        <begin position="88"/>
        <end position="103"/>
    </location>
</feature>
<gene>
    <name evidence="3" type="ORF">WJX72_003309</name>
</gene>
<dbReference type="Gene3D" id="1.10.720.30">
    <property type="entry name" value="SAP domain"/>
    <property type="match status" value="1"/>
</dbReference>
<evidence type="ECO:0000256" key="1">
    <source>
        <dbReference type="SAM" id="MobiDB-lite"/>
    </source>
</evidence>
<dbReference type="AlphaFoldDB" id="A0AAW1PJP9"/>
<organism evidence="3 4">
    <name type="scientific">[Myrmecia] bisecta</name>
    <dbReference type="NCBI Taxonomy" id="41462"/>
    <lineage>
        <taxon>Eukaryota</taxon>
        <taxon>Viridiplantae</taxon>
        <taxon>Chlorophyta</taxon>
        <taxon>core chlorophytes</taxon>
        <taxon>Trebouxiophyceae</taxon>
        <taxon>Trebouxiales</taxon>
        <taxon>Trebouxiaceae</taxon>
        <taxon>Myrmecia</taxon>
    </lineage>
</organism>
<dbReference type="EMBL" id="JALJOR010000010">
    <property type="protein sequence ID" value="KAK9810010.1"/>
    <property type="molecule type" value="Genomic_DNA"/>
</dbReference>
<accession>A0AAW1PJP9</accession>
<comment type="caution">
    <text evidence="3">The sequence shown here is derived from an EMBL/GenBank/DDBJ whole genome shotgun (WGS) entry which is preliminary data.</text>
</comment>
<evidence type="ECO:0000313" key="4">
    <source>
        <dbReference type="Proteomes" id="UP001489004"/>
    </source>
</evidence>
<dbReference type="SMART" id="SM00513">
    <property type="entry name" value="SAP"/>
    <property type="match status" value="1"/>
</dbReference>
<dbReference type="InterPro" id="IPR036361">
    <property type="entry name" value="SAP_dom_sf"/>
</dbReference>
<keyword evidence="4" id="KW-1185">Reference proteome</keyword>
<proteinExistence type="predicted"/>
<evidence type="ECO:0000259" key="2">
    <source>
        <dbReference type="PROSITE" id="PS50800"/>
    </source>
</evidence>
<reference evidence="3 4" key="1">
    <citation type="journal article" date="2024" name="Nat. Commun.">
        <title>Phylogenomics reveals the evolutionary origins of lichenization in chlorophyte algae.</title>
        <authorList>
            <person name="Puginier C."/>
            <person name="Libourel C."/>
            <person name="Otte J."/>
            <person name="Skaloud P."/>
            <person name="Haon M."/>
            <person name="Grisel S."/>
            <person name="Petersen M."/>
            <person name="Berrin J.G."/>
            <person name="Delaux P.M."/>
            <person name="Dal Grande F."/>
            <person name="Keller J."/>
        </authorList>
    </citation>
    <scope>NUCLEOTIDE SEQUENCE [LARGE SCALE GENOMIC DNA]</scope>
    <source>
        <strain evidence="3 4">SAG 2043</strain>
    </source>
</reference>
<evidence type="ECO:0000313" key="3">
    <source>
        <dbReference type="EMBL" id="KAK9810010.1"/>
    </source>
</evidence>
<dbReference type="PROSITE" id="PS50800">
    <property type="entry name" value="SAP"/>
    <property type="match status" value="1"/>
</dbReference>
<name>A0AAW1PJP9_9CHLO</name>
<dbReference type="InterPro" id="IPR003034">
    <property type="entry name" value="SAP_dom"/>
</dbReference>
<dbReference type="SUPFAM" id="SSF68906">
    <property type="entry name" value="SAP domain"/>
    <property type="match status" value="1"/>
</dbReference>
<feature type="domain" description="SAP" evidence="2">
    <location>
        <begin position="133"/>
        <end position="167"/>
    </location>
</feature>
<dbReference type="Proteomes" id="UP001489004">
    <property type="component" value="Unassembled WGS sequence"/>
</dbReference>
<feature type="region of interest" description="Disordered" evidence="1">
    <location>
        <begin position="88"/>
        <end position="110"/>
    </location>
</feature>
<dbReference type="Pfam" id="PF02037">
    <property type="entry name" value="SAP"/>
    <property type="match status" value="1"/>
</dbReference>